<gene>
    <name evidence="3" type="ORF">KW502_03240</name>
</gene>
<dbReference type="Proteomes" id="UP000719267">
    <property type="component" value="Unassembled WGS sequence"/>
</dbReference>
<dbReference type="Pfam" id="PF12697">
    <property type="entry name" value="Abhydrolase_6"/>
    <property type="match status" value="1"/>
</dbReference>
<evidence type="ECO:0000256" key="1">
    <source>
        <dbReference type="SAM" id="SignalP"/>
    </source>
</evidence>
<evidence type="ECO:0000313" key="4">
    <source>
        <dbReference type="Proteomes" id="UP000719267"/>
    </source>
</evidence>
<proteinExistence type="predicted"/>
<evidence type="ECO:0000313" key="3">
    <source>
        <dbReference type="EMBL" id="MBW2960816.1"/>
    </source>
</evidence>
<dbReference type="PANTHER" id="PTHR43265:SF1">
    <property type="entry name" value="ESTERASE ESTD"/>
    <property type="match status" value="1"/>
</dbReference>
<dbReference type="EMBL" id="JAHWDF010000003">
    <property type="protein sequence ID" value="MBW2960816.1"/>
    <property type="molecule type" value="Genomic_DNA"/>
</dbReference>
<keyword evidence="4" id="KW-1185">Reference proteome</keyword>
<keyword evidence="3" id="KW-0378">Hydrolase</keyword>
<organism evidence="3 4">
    <name type="scientific">Mesonia aestuariivivens</name>
    <dbReference type="NCBI Taxonomy" id="2796128"/>
    <lineage>
        <taxon>Bacteria</taxon>
        <taxon>Pseudomonadati</taxon>
        <taxon>Bacteroidota</taxon>
        <taxon>Flavobacteriia</taxon>
        <taxon>Flavobacteriales</taxon>
        <taxon>Flavobacteriaceae</taxon>
        <taxon>Mesonia</taxon>
    </lineage>
</organism>
<protein>
    <submittedName>
        <fullName evidence="3">Alpha/beta hydrolase</fullName>
    </submittedName>
</protein>
<dbReference type="InterPro" id="IPR053145">
    <property type="entry name" value="AB_hydrolase_Est10"/>
</dbReference>
<feature type="domain" description="AB hydrolase-1" evidence="2">
    <location>
        <begin position="108"/>
        <end position="281"/>
    </location>
</feature>
<dbReference type="GO" id="GO:0016787">
    <property type="term" value="F:hydrolase activity"/>
    <property type="evidence" value="ECO:0007669"/>
    <property type="project" value="UniProtKB-KW"/>
</dbReference>
<accession>A0ABS6VZ00</accession>
<dbReference type="RefSeq" id="WP_219039107.1">
    <property type="nucleotide sequence ID" value="NZ_JAHWDF010000003.1"/>
</dbReference>
<reference evidence="3 4" key="1">
    <citation type="submission" date="2021-07" db="EMBL/GenBank/DDBJ databases">
        <title>Mesonia aestuariivivens sp. nov., isolated from a tidal flat.</title>
        <authorList>
            <person name="Kim Y.-O."/>
            <person name="Yoon J.-H."/>
        </authorList>
    </citation>
    <scope>NUCLEOTIDE SEQUENCE [LARGE SCALE GENOMIC DNA]</scope>
    <source>
        <strain evidence="3 4">JHPTF-M18</strain>
    </source>
</reference>
<comment type="caution">
    <text evidence="3">The sequence shown here is derived from an EMBL/GenBank/DDBJ whole genome shotgun (WGS) entry which is preliminary data.</text>
</comment>
<feature type="chain" id="PRO_5046544613" evidence="1">
    <location>
        <begin position="19"/>
        <end position="307"/>
    </location>
</feature>
<dbReference type="InterPro" id="IPR000073">
    <property type="entry name" value="AB_hydrolase_1"/>
</dbReference>
<keyword evidence="1" id="KW-0732">Signal</keyword>
<evidence type="ECO:0000259" key="2">
    <source>
        <dbReference type="Pfam" id="PF12697"/>
    </source>
</evidence>
<sequence length="307" mass="34760">MKLKFFIFTFMCFFLTHAQENFIANDIRINRYVEGTLLAPRQKNIPLAIIINGSGPTDRNGNQMMMKNDSSKKLAEALSTHNIASFRYDKRILKAQKLETKEEDMRFGDFIEDAIAVLKKFKNDKQFTSIYIIGHSQGSLVGMVAAQNNADGFISIAGAGQPIDSVIVEQIGRQMPGLKESARESFNELRKKGKSKDFNPGLASLFKKSVQPFMASWMNYDPQQEIKKLTIPVLLVNGDQDLQVNLEEAKKLKAAQPRAKLVIIEDMNHIFRIIDKNDDIANQKSYNEPQLPISKELVTQISNFILN</sequence>
<dbReference type="PANTHER" id="PTHR43265">
    <property type="entry name" value="ESTERASE ESTD"/>
    <property type="match status" value="1"/>
</dbReference>
<feature type="signal peptide" evidence="1">
    <location>
        <begin position="1"/>
        <end position="18"/>
    </location>
</feature>
<name>A0ABS6VZ00_9FLAO</name>